<evidence type="ECO:0000259" key="8">
    <source>
        <dbReference type="Pfam" id="PF14322"/>
    </source>
</evidence>
<keyword evidence="4" id="KW-0472">Membrane</keyword>
<comment type="subcellular location">
    <subcellularLocation>
        <location evidence="1">Cell outer membrane</location>
    </subcellularLocation>
</comment>
<dbReference type="Gene3D" id="1.25.40.390">
    <property type="match status" value="1"/>
</dbReference>
<dbReference type="InterPro" id="IPR019734">
    <property type="entry name" value="TPR_rpt"/>
</dbReference>
<name>A0A3E5EBM0_9BACT</name>
<feature type="signal peptide" evidence="6">
    <location>
        <begin position="1"/>
        <end position="23"/>
    </location>
</feature>
<evidence type="ECO:0000313" key="9">
    <source>
        <dbReference type="EMBL" id="RGS17208.1"/>
    </source>
</evidence>
<evidence type="ECO:0000256" key="5">
    <source>
        <dbReference type="ARBA" id="ARBA00023237"/>
    </source>
</evidence>
<protein>
    <submittedName>
        <fullName evidence="9">RagB/SusD family nutrient uptake outer membrane protein</fullName>
    </submittedName>
</protein>
<evidence type="ECO:0000256" key="3">
    <source>
        <dbReference type="ARBA" id="ARBA00022729"/>
    </source>
</evidence>
<feature type="chain" id="PRO_5043182966" evidence="6">
    <location>
        <begin position="24"/>
        <end position="481"/>
    </location>
</feature>
<dbReference type="GO" id="GO:0009279">
    <property type="term" value="C:cell outer membrane"/>
    <property type="evidence" value="ECO:0007669"/>
    <property type="project" value="UniProtKB-SubCell"/>
</dbReference>
<accession>A0A3E5EBM0</accession>
<organism evidence="9 10">
    <name type="scientific">Segatella copri</name>
    <dbReference type="NCBI Taxonomy" id="165179"/>
    <lineage>
        <taxon>Bacteria</taxon>
        <taxon>Pseudomonadati</taxon>
        <taxon>Bacteroidota</taxon>
        <taxon>Bacteroidia</taxon>
        <taxon>Bacteroidales</taxon>
        <taxon>Prevotellaceae</taxon>
        <taxon>Segatella</taxon>
    </lineage>
</organism>
<evidence type="ECO:0000256" key="2">
    <source>
        <dbReference type="ARBA" id="ARBA00006275"/>
    </source>
</evidence>
<dbReference type="InterPro" id="IPR012944">
    <property type="entry name" value="SusD_RagB_dom"/>
</dbReference>
<evidence type="ECO:0000256" key="6">
    <source>
        <dbReference type="SAM" id="SignalP"/>
    </source>
</evidence>
<dbReference type="SMART" id="SM00028">
    <property type="entry name" value="TPR"/>
    <property type="match status" value="2"/>
</dbReference>
<evidence type="ECO:0000256" key="1">
    <source>
        <dbReference type="ARBA" id="ARBA00004442"/>
    </source>
</evidence>
<dbReference type="Pfam" id="PF14322">
    <property type="entry name" value="SusD-like_3"/>
    <property type="match status" value="1"/>
</dbReference>
<comment type="caution">
    <text evidence="9">The sequence shown here is derived from an EMBL/GenBank/DDBJ whole genome shotgun (WGS) entry which is preliminary data.</text>
</comment>
<dbReference type="Proteomes" id="UP000283872">
    <property type="component" value="Unassembled WGS sequence"/>
</dbReference>
<dbReference type="RefSeq" id="WP_117586090.1">
    <property type="nucleotide sequence ID" value="NZ_QRVA01000008.1"/>
</dbReference>
<dbReference type="EMBL" id="QRVA01000008">
    <property type="protein sequence ID" value="RGS17208.1"/>
    <property type="molecule type" value="Genomic_DNA"/>
</dbReference>
<keyword evidence="3 6" id="KW-0732">Signal</keyword>
<keyword evidence="5" id="KW-0998">Cell outer membrane</keyword>
<evidence type="ECO:0000256" key="4">
    <source>
        <dbReference type="ARBA" id="ARBA00023136"/>
    </source>
</evidence>
<reference evidence="9 10" key="1">
    <citation type="submission" date="2018-08" db="EMBL/GenBank/DDBJ databases">
        <title>A genome reference for cultivated species of the human gut microbiota.</title>
        <authorList>
            <person name="Zou Y."/>
            <person name="Xue W."/>
            <person name="Luo G."/>
        </authorList>
    </citation>
    <scope>NUCLEOTIDE SEQUENCE [LARGE SCALE GENOMIC DNA]</scope>
    <source>
        <strain evidence="9 10">AF24-12</strain>
    </source>
</reference>
<dbReference type="InterPro" id="IPR033985">
    <property type="entry name" value="SusD-like_N"/>
</dbReference>
<feature type="domain" description="RagB/SusD" evidence="7">
    <location>
        <begin position="355"/>
        <end position="479"/>
    </location>
</feature>
<evidence type="ECO:0000313" key="10">
    <source>
        <dbReference type="Proteomes" id="UP000283872"/>
    </source>
</evidence>
<dbReference type="Pfam" id="PF07980">
    <property type="entry name" value="SusD_RagB"/>
    <property type="match status" value="1"/>
</dbReference>
<comment type="similarity">
    <text evidence="2">Belongs to the SusD family.</text>
</comment>
<evidence type="ECO:0000259" key="7">
    <source>
        <dbReference type="Pfam" id="PF07980"/>
    </source>
</evidence>
<dbReference type="SUPFAM" id="SSF48452">
    <property type="entry name" value="TPR-like"/>
    <property type="match status" value="1"/>
</dbReference>
<proteinExistence type="inferred from homology"/>
<dbReference type="PROSITE" id="PS51257">
    <property type="entry name" value="PROKAR_LIPOPROTEIN"/>
    <property type="match status" value="1"/>
</dbReference>
<feature type="domain" description="SusD-like N-terminal" evidence="8">
    <location>
        <begin position="89"/>
        <end position="225"/>
    </location>
</feature>
<dbReference type="AlphaFoldDB" id="A0A3E5EBM0"/>
<dbReference type="InterPro" id="IPR011990">
    <property type="entry name" value="TPR-like_helical_dom_sf"/>
</dbReference>
<sequence>MKKTIYSLLAITALLFSSCESFTELEPKGKNLLTTTDQLEMLLNKEYEGCSSDMRQMAGDMIYAYSNVATIISQPVKTRNVIIWTYDEANMDKMAELTSSDQDYTNFYGYIGTIANPILSKIDAASGTEANKKLLKSEALTLRAWSFYMLVNKFAKAYNPATAATDPGIILMTEDKDIQTAQPKSTIEEVYQQILKDANEAIEIDGLPNSAVNKMRFSKPAAYAVKALALLNMQKYDEAEEVAKQAIDINGTINNYNTSYLGSTQGYITGGTYPVINRGKKGTDEDYFLNGNLESFNAYTPTTMANFEAGHAYKDKMSNMNMMYDYMMDAGVSMLGETGFNFTYDLNSLWNDGGLRSTQMYLTIAECETHKGNYDTAMEYLDKVRVNRIDPAKYQPLKGTVSTKEEAIKHVKQVTMNEDIYSVNIFIDKKRWNQCDGWKQNYSRTLAGKTYTITPDSKMWIFPFPQSVINNNGNITQNYKE</sequence>
<gene>
    <name evidence="9" type="ORF">DWY11_05140</name>
</gene>